<dbReference type="PANTHER" id="PTHR16038:SF4">
    <property type="entry name" value="WD REPEAT-CONTAINING PROTEIN 74"/>
    <property type="match status" value="1"/>
</dbReference>
<dbReference type="GO" id="GO:0042273">
    <property type="term" value="P:ribosomal large subunit biogenesis"/>
    <property type="evidence" value="ECO:0007669"/>
    <property type="project" value="InterPro"/>
</dbReference>
<evidence type="ECO:0000313" key="2">
    <source>
        <dbReference type="WBParaSite" id="PTRK_0000999200.1"/>
    </source>
</evidence>
<reference evidence="2" key="1">
    <citation type="submission" date="2017-02" db="UniProtKB">
        <authorList>
            <consortium name="WormBaseParasite"/>
        </authorList>
    </citation>
    <scope>IDENTIFICATION</scope>
</reference>
<dbReference type="InterPro" id="IPR015943">
    <property type="entry name" value="WD40/YVTN_repeat-like_dom_sf"/>
</dbReference>
<name>A0A0N4ZN77_PARTI</name>
<dbReference type="GO" id="GO:0030687">
    <property type="term" value="C:preribosome, large subunit precursor"/>
    <property type="evidence" value="ECO:0007669"/>
    <property type="project" value="TreeGrafter"/>
</dbReference>
<sequence>MGSLDTIFTETTSVPDVYVGALTGAIKGLNFKDNTFVNLNDVTTLNPKEDEVVRMSFTDTNKKDFLFVTKSKKFNFYNSIHNSISTIFEKKSLNGNIVGVGVNNGSDILTVTSMGDILLLDNDGVNKLNEWNAESGLQCIATNNYCDFSIFATGGKENNLKLWDLNNKTKIFEAKNVKHDHLELRVPINILSICFTKSDSKILTSTKNHRIRMYDTKTQQKPVIDITWLDSPITAISLGYEDHFVVVGNSIGEMGLFDMRVQRLVHKYKGASGSIRSIIAHPSLPYVVSTGLDRFVRLHDMKKHVLIKKYYGKVRLSNLLMQDCLSFINVKKEV</sequence>
<organism evidence="1 2">
    <name type="scientific">Parastrongyloides trichosuri</name>
    <name type="common">Possum-specific nematode worm</name>
    <dbReference type="NCBI Taxonomy" id="131310"/>
    <lineage>
        <taxon>Eukaryota</taxon>
        <taxon>Metazoa</taxon>
        <taxon>Ecdysozoa</taxon>
        <taxon>Nematoda</taxon>
        <taxon>Chromadorea</taxon>
        <taxon>Rhabditida</taxon>
        <taxon>Tylenchina</taxon>
        <taxon>Panagrolaimomorpha</taxon>
        <taxon>Strongyloidoidea</taxon>
        <taxon>Strongyloididae</taxon>
        <taxon>Parastrongyloides</taxon>
    </lineage>
</organism>
<dbReference type="PANTHER" id="PTHR16038">
    <property type="entry name" value="NOP SEVEN ASSOCIATED PROTEIN 1"/>
    <property type="match status" value="1"/>
</dbReference>
<dbReference type="InterPro" id="IPR037379">
    <property type="entry name" value="WDR74/Nsa1"/>
</dbReference>
<dbReference type="SUPFAM" id="SSF50978">
    <property type="entry name" value="WD40 repeat-like"/>
    <property type="match status" value="1"/>
</dbReference>
<dbReference type="STRING" id="131310.A0A0N4ZN77"/>
<dbReference type="Gene3D" id="2.130.10.10">
    <property type="entry name" value="YVTN repeat-like/Quinoprotein amine dehydrogenase"/>
    <property type="match status" value="1"/>
</dbReference>
<protein>
    <submittedName>
        <fullName evidence="2">WD_REPEATS_REGION domain-containing protein</fullName>
    </submittedName>
</protein>
<keyword evidence="1" id="KW-1185">Reference proteome</keyword>
<dbReference type="GO" id="GO:0005730">
    <property type="term" value="C:nucleolus"/>
    <property type="evidence" value="ECO:0007669"/>
    <property type="project" value="InterPro"/>
</dbReference>
<dbReference type="InterPro" id="IPR036322">
    <property type="entry name" value="WD40_repeat_dom_sf"/>
</dbReference>
<dbReference type="AlphaFoldDB" id="A0A0N4ZN77"/>
<proteinExistence type="predicted"/>
<dbReference type="InterPro" id="IPR001680">
    <property type="entry name" value="WD40_rpt"/>
</dbReference>
<dbReference type="WBParaSite" id="PTRK_0000999200.1">
    <property type="protein sequence ID" value="PTRK_0000999200.1"/>
    <property type="gene ID" value="PTRK_0000999200"/>
</dbReference>
<dbReference type="Pfam" id="PF00400">
    <property type="entry name" value="WD40"/>
    <property type="match status" value="1"/>
</dbReference>
<accession>A0A0N4ZN77</accession>
<dbReference type="Proteomes" id="UP000038045">
    <property type="component" value="Unplaced"/>
</dbReference>
<evidence type="ECO:0000313" key="1">
    <source>
        <dbReference type="Proteomes" id="UP000038045"/>
    </source>
</evidence>
<dbReference type="SMART" id="SM00320">
    <property type="entry name" value="WD40"/>
    <property type="match status" value="3"/>
</dbReference>